<dbReference type="Pfam" id="PF05699">
    <property type="entry name" value="Dimer_Tnp_hAT"/>
    <property type="match status" value="1"/>
</dbReference>
<dbReference type="PANTHER" id="PTHR32166:SF74">
    <property type="entry name" value="OS05G0256350 PROTEIN"/>
    <property type="match status" value="1"/>
</dbReference>
<sequence length="405" mass="45579">MGTIFLRAIDGSADTHTAEHVLRVESKMLVKKMFNALKISKTAQAKRISSVVVSDEKFWDNVELAINVFRSLVKLLRFVDGDKRPAIGFIHGGLMDARIELAQLLRNELELCIPVINAIDFYMDGKLDSELHLMAYYLNPYYFYSNRNGFISSEKISGSVHKFIQRFYPDDQNQDKITGAEMLAYSEASGTFGNPGAKRQREKNNDSFNPAHWWNVWGSKAPYLQGFATKILNLTCSSSGCERNWSAFEWTQTKKRNKLIVQRLNDIVFVQLNSRMKKKDGSAQKEDATMEACEDNDTCNVEGWLQDESEGSQNVARTQTWGYTAETPVLAQRDHLENKPGNQQNLGSMAGSAGTGVNVGRQRSPQVTAPSPQVHEPPSISPLCAAIQEPKYTRDLLHALEMEKK</sequence>
<evidence type="ECO:0000259" key="2">
    <source>
        <dbReference type="Pfam" id="PF05699"/>
    </source>
</evidence>
<proteinExistence type="predicted"/>
<organism evidence="3">
    <name type="scientific">Oryza sativa subsp. japonica</name>
    <name type="common">Rice</name>
    <dbReference type="NCBI Taxonomy" id="39947"/>
    <lineage>
        <taxon>Eukaryota</taxon>
        <taxon>Viridiplantae</taxon>
        <taxon>Streptophyta</taxon>
        <taxon>Embryophyta</taxon>
        <taxon>Tracheophyta</taxon>
        <taxon>Spermatophyta</taxon>
        <taxon>Magnoliopsida</taxon>
        <taxon>Liliopsida</taxon>
        <taxon>Poales</taxon>
        <taxon>Poaceae</taxon>
        <taxon>BOP clade</taxon>
        <taxon>Oryzoideae</taxon>
        <taxon>Oryzeae</taxon>
        <taxon>Oryzinae</taxon>
        <taxon>Oryza</taxon>
        <taxon>Oryza sativa</taxon>
    </lineage>
</organism>
<gene>
    <name evidence="3" type="ORF">OsJ_23927</name>
</gene>
<feature type="compositionally biased region" description="Polar residues" evidence="1">
    <location>
        <begin position="361"/>
        <end position="371"/>
    </location>
</feature>
<evidence type="ECO:0000256" key="1">
    <source>
        <dbReference type="SAM" id="MobiDB-lite"/>
    </source>
</evidence>
<evidence type="ECO:0000313" key="3">
    <source>
        <dbReference type="EMBL" id="EEE67008.1"/>
    </source>
</evidence>
<reference evidence="3" key="1">
    <citation type="journal article" date="2005" name="PLoS Biol.">
        <title>The genomes of Oryza sativa: a history of duplications.</title>
        <authorList>
            <person name="Yu J."/>
            <person name="Wang J."/>
            <person name="Lin W."/>
            <person name="Li S."/>
            <person name="Li H."/>
            <person name="Zhou J."/>
            <person name="Ni P."/>
            <person name="Dong W."/>
            <person name="Hu S."/>
            <person name="Zeng C."/>
            <person name="Zhang J."/>
            <person name="Zhang Y."/>
            <person name="Li R."/>
            <person name="Xu Z."/>
            <person name="Li S."/>
            <person name="Li X."/>
            <person name="Zheng H."/>
            <person name="Cong L."/>
            <person name="Lin L."/>
            <person name="Yin J."/>
            <person name="Geng J."/>
            <person name="Li G."/>
            <person name="Shi J."/>
            <person name="Liu J."/>
            <person name="Lv H."/>
            <person name="Li J."/>
            <person name="Wang J."/>
            <person name="Deng Y."/>
            <person name="Ran L."/>
            <person name="Shi X."/>
            <person name="Wang X."/>
            <person name="Wu Q."/>
            <person name="Li C."/>
            <person name="Ren X."/>
            <person name="Wang J."/>
            <person name="Wang X."/>
            <person name="Li D."/>
            <person name="Liu D."/>
            <person name="Zhang X."/>
            <person name="Ji Z."/>
            <person name="Zhao W."/>
            <person name="Sun Y."/>
            <person name="Zhang Z."/>
            <person name="Bao J."/>
            <person name="Han Y."/>
            <person name="Dong L."/>
            <person name="Ji J."/>
            <person name="Chen P."/>
            <person name="Wu S."/>
            <person name="Liu J."/>
            <person name="Xiao Y."/>
            <person name="Bu D."/>
            <person name="Tan J."/>
            <person name="Yang L."/>
            <person name="Ye C."/>
            <person name="Zhang J."/>
            <person name="Xu J."/>
            <person name="Zhou Y."/>
            <person name="Yu Y."/>
            <person name="Zhang B."/>
            <person name="Zhuang S."/>
            <person name="Wei H."/>
            <person name="Liu B."/>
            <person name="Lei M."/>
            <person name="Yu H."/>
            <person name="Li Y."/>
            <person name="Xu H."/>
            <person name="Wei S."/>
            <person name="He X."/>
            <person name="Fang L."/>
            <person name="Zhang Z."/>
            <person name="Zhang Y."/>
            <person name="Huang X."/>
            <person name="Su Z."/>
            <person name="Tong W."/>
            <person name="Li J."/>
            <person name="Tong Z."/>
            <person name="Li S."/>
            <person name="Ye J."/>
            <person name="Wang L."/>
            <person name="Fang L."/>
            <person name="Lei T."/>
            <person name="Chen C."/>
            <person name="Chen H."/>
            <person name="Xu Z."/>
            <person name="Li H."/>
            <person name="Huang H."/>
            <person name="Zhang F."/>
            <person name="Xu H."/>
            <person name="Li N."/>
            <person name="Zhao C."/>
            <person name="Li S."/>
            <person name="Dong L."/>
            <person name="Huang Y."/>
            <person name="Li L."/>
            <person name="Xi Y."/>
            <person name="Qi Q."/>
            <person name="Li W."/>
            <person name="Zhang B."/>
            <person name="Hu W."/>
            <person name="Zhang Y."/>
            <person name="Tian X."/>
            <person name="Jiao Y."/>
            <person name="Liang X."/>
            <person name="Jin J."/>
            <person name="Gao L."/>
            <person name="Zheng W."/>
            <person name="Hao B."/>
            <person name="Liu S."/>
            <person name="Wang W."/>
            <person name="Yuan L."/>
            <person name="Cao M."/>
            <person name="McDermott J."/>
            <person name="Samudrala R."/>
            <person name="Wang J."/>
            <person name="Wong G.K."/>
            <person name="Yang H."/>
        </authorList>
    </citation>
    <scope>NUCLEOTIDE SEQUENCE [LARGE SCALE GENOMIC DNA]</scope>
</reference>
<dbReference type="AlphaFoldDB" id="B9FWS1"/>
<dbReference type="PANTHER" id="PTHR32166">
    <property type="entry name" value="OSJNBA0013A04.12 PROTEIN"/>
    <property type="match status" value="1"/>
</dbReference>
<dbReference type="InterPro" id="IPR008906">
    <property type="entry name" value="HATC_C_dom"/>
</dbReference>
<feature type="region of interest" description="Disordered" evidence="1">
    <location>
        <begin position="339"/>
        <end position="378"/>
    </location>
</feature>
<dbReference type="InterPro" id="IPR012337">
    <property type="entry name" value="RNaseH-like_sf"/>
</dbReference>
<accession>B9FWS1</accession>
<name>B9FWS1_ORYSJ</name>
<dbReference type="SUPFAM" id="SSF53098">
    <property type="entry name" value="Ribonuclease H-like"/>
    <property type="match status" value="1"/>
</dbReference>
<dbReference type="GO" id="GO:0046983">
    <property type="term" value="F:protein dimerization activity"/>
    <property type="evidence" value="ECO:0007669"/>
    <property type="project" value="InterPro"/>
</dbReference>
<feature type="domain" description="HAT C-terminal dimerisation" evidence="2">
    <location>
        <begin position="204"/>
        <end position="272"/>
    </location>
</feature>
<dbReference type="EMBL" id="CM000144">
    <property type="protein sequence ID" value="EEE67008.1"/>
    <property type="molecule type" value="Genomic_DNA"/>
</dbReference>
<reference evidence="3" key="2">
    <citation type="submission" date="2008-12" db="EMBL/GenBank/DDBJ databases">
        <title>Improved gene annotation of the rice (Oryza sativa) genomes.</title>
        <authorList>
            <person name="Wang J."/>
            <person name="Li R."/>
            <person name="Fan W."/>
            <person name="Huang Q."/>
            <person name="Zhang J."/>
            <person name="Zhou Y."/>
            <person name="Hu Y."/>
            <person name="Zi S."/>
            <person name="Li J."/>
            <person name="Ni P."/>
            <person name="Zheng H."/>
            <person name="Zhang Y."/>
            <person name="Zhao M."/>
            <person name="Hao Q."/>
            <person name="McDermott J."/>
            <person name="Samudrala R."/>
            <person name="Kristiansen K."/>
            <person name="Wong G.K.-S."/>
        </authorList>
    </citation>
    <scope>NUCLEOTIDE SEQUENCE</scope>
</reference>
<dbReference type="Proteomes" id="UP000007752">
    <property type="component" value="Chromosome 7"/>
</dbReference>
<protein>
    <recommendedName>
        <fullName evidence="2">HAT C-terminal dimerisation domain-containing protein</fullName>
    </recommendedName>
</protein>